<dbReference type="OrthoDB" id="8912060at2"/>
<evidence type="ECO:0000313" key="2">
    <source>
        <dbReference type="Proteomes" id="UP000028640"/>
    </source>
</evidence>
<keyword evidence="2" id="KW-1185">Reference proteome</keyword>
<dbReference type="eggNOG" id="COG4460">
    <property type="taxonomic scope" value="Bacteria"/>
</dbReference>
<protein>
    <submittedName>
        <fullName evidence="1">Putative cytoplasmic protein</fullName>
    </submittedName>
</protein>
<dbReference type="EMBL" id="JMPJ01000076">
    <property type="protein sequence ID" value="KFC77219.1"/>
    <property type="molecule type" value="Genomic_DNA"/>
</dbReference>
<dbReference type="RefSeq" id="WP_034796061.1">
    <property type="nucleotide sequence ID" value="NZ_JMPJ01000076.1"/>
</dbReference>
<dbReference type="Gene3D" id="3.10.450.50">
    <property type="match status" value="1"/>
</dbReference>
<gene>
    <name evidence="1" type="ORF">GEAM_4345</name>
</gene>
<dbReference type="InterPro" id="IPR016918">
    <property type="entry name" value="UCP029394"/>
</dbReference>
<accession>A0A085G0H4</accession>
<organism evidence="1 2">
    <name type="scientific">Ewingella americana (strain ATCC 33852 / DSM 4580 / CCUG 14506 / JCM 5911 / LMG 7869 / NCTC 12157 / CDC 1468-78)</name>
    <dbReference type="NCBI Taxonomy" id="910964"/>
    <lineage>
        <taxon>Bacteria</taxon>
        <taxon>Pseudomonadati</taxon>
        <taxon>Pseudomonadota</taxon>
        <taxon>Gammaproteobacteria</taxon>
        <taxon>Enterobacterales</taxon>
        <taxon>Yersiniaceae</taxon>
        <taxon>Ewingella</taxon>
    </lineage>
</organism>
<name>A0A085G0H4_EWIA3</name>
<dbReference type="GeneID" id="78382264"/>
<dbReference type="InterPro" id="IPR032710">
    <property type="entry name" value="NTF2-like_dom_sf"/>
</dbReference>
<proteinExistence type="predicted"/>
<dbReference type="Proteomes" id="UP000028640">
    <property type="component" value="Unassembled WGS sequence"/>
</dbReference>
<dbReference type="STRING" id="910964.GEAM_4345"/>
<comment type="caution">
    <text evidence="1">The sequence shown here is derived from an EMBL/GenBank/DDBJ whole genome shotgun (WGS) entry which is preliminary data.</text>
</comment>
<dbReference type="PIRSF" id="PIRSF029394">
    <property type="entry name" value="UCP029394"/>
    <property type="match status" value="1"/>
</dbReference>
<evidence type="ECO:0000313" key="1">
    <source>
        <dbReference type="EMBL" id="KFC77219.1"/>
    </source>
</evidence>
<reference evidence="1 2" key="1">
    <citation type="submission" date="2014-05" db="EMBL/GenBank/DDBJ databases">
        <title>ATOL: Assembling a taxonomically balanced genome-scale reconstruction of the evolutionary history of the Enterobacteriaceae.</title>
        <authorList>
            <person name="Plunkett G.III."/>
            <person name="Neeno-Eckwall E.C."/>
            <person name="Glasner J.D."/>
            <person name="Perna N.T."/>
        </authorList>
    </citation>
    <scope>NUCLEOTIDE SEQUENCE [LARGE SCALE GENOMIC DNA]</scope>
    <source>
        <strain evidence="1 2">ATCC 33852</strain>
    </source>
</reference>
<dbReference type="SUPFAM" id="SSF54427">
    <property type="entry name" value="NTF2-like"/>
    <property type="match status" value="1"/>
</dbReference>
<sequence length="130" mass="14429">MNRYFQEVLDAHDLIASWLGDANSSQTTCDQLLGRFSPHYSMVTLSGHVLDFEKLCGFFQSQHGAKNGLQIEIADMKLVAESADGAVVSYQERQQLPGQNATLRYSTVVFSVDAEGKVIWRHLHETAAAI</sequence>
<dbReference type="AlphaFoldDB" id="A0A085G0H4"/>